<feature type="region of interest" description="Disordered" evidence="7">
    <location>
        <begin position="168"/>
        <end position="192"/>
    </location>
</feature>
<dbReference type="InterPro" id="IPR036890">
    <property type="entry name" value="HATPase_C_sf"/>
</dbReference>
<dbReference type="AlphaFoldDB" id="A0A0K1PGZ4"/>
<dbReference type="KEGG" id="vin:AKJ08_3190"/>
<evidence type="ECO:0000256" key="3">
    <source>
        <dbReference type="ARBA" id="ARBA00022553"/>
    </source>
</evidence>
<evidence type="ECO:0000259" key="8">
    <source>
        <dbReference type="PROSITE" id="PS50109"/>
    </source>
</evidence>
<evidence type="ECO:0000313" key="10">
    <source>
        <dbReference type="Proteomes" id="UP000055590"/>
    </source>
</evidence>
<evidence type="ECO:0000313" key="9">
    <source>
        <dbReference type="EMBL" id="AKU92803.1"/>
    </source>
</evidence>
<dbReference type="PANTHER" id="PTHR43711">
    <property type="entry name" value="TWO-COMPONENT HISTIDINE KINASE"/>
    <property type="match status" value="1"/>
</dbReference>
<dbReference type="EMBL" id="CP012332">
    <property type="protein sequence ID" value="AKU92803.1"/>
    <property type="molecule type" value="Genomic_DNA"/>
</dbReference>
<reference evidence="9 10" key="1">
    <citation type="submission" date="2015-08" db="EMBL/GenBank/DDBJ databases">
        <authorList>
            <person name="Babu N.S."/>
            <person name="Beckwith C.J."/>
            <person name="Beseler K.G."/>
            <person name="Brison A."/>
            <person name="Carone J.V."/>
            <person name="Caskin T.P."/>
            <person name="Diamond M."/>
            <person name="Durham M.E."/>
            <person name="Foxe J.M."/>
            <person name="Go M."/>
            <person name="Henderson B.A."/>
            <person name="Jones I.B."/>
            <person name="McGettigan J.A."/>
            <person name="Micheletti S.J."/>
            <person name="Nasrallah M.E."/>
            <person name="Ortiz D."/>
            <person name="Piller C.R."/>
            <person name="Privatt S.R."/>
            <person name="Schneider S.L."/>
            <person name="Sharp S."/>
            <person name="Smith T.C."/>
            <person name="Stanton J.D."/>
            <person name="Ullery H.E."/>
            <person name="Wilson R.J."/>
            <person name="Serrano M.G."/>
            <person name="Buck G."/>
            <person name="Lee V."/>
            <person name="Wang Y."/>
            <person name="Carvalho R."/>
            <person name="Voegtly L."/>
            <person name="Shi R."/>
            <person name="Duckworth R."/>
            <person name="Johnson A."/>
            <person name="Loviza R."/>
            <person name="Walstead R."/>
            <person name="Shah Z."/>
            <person name="Kiflezghi M."/>
            <person name="Wade K."/>
            <person name="Ball S.L."/>
            <person name="Bradley K.W."/>
            <person name="Asai D.J."/>
            <person name="Bowman C.A."/>
            <person name="Russell D.A."/>
            <person name="Pope W.H."/>
            <person name="Jacobs-Sera D."/>
            <person name="Hendrix R.W."/>
            <person name="Hatfull G.F."/>
        </authorList>
    </citation>
    <scope>NUCLEOTIDE SEQUENCE [LARGE SCALE GENOMIC DNA]</scope>
    <source>
        <strain evidence="9 10">DSM 27710</strain>
    </source>
</reference>
<protein>
    <recommendedName>
        <fullName evidence="2">histidine kinase</fullName>
        <ecNumber evidence="2">2.7.13.3</ecNumber>
    </recommendedName>
</protein>
<organism evidence="9 10">
    <name type="scientific">Vulgatibacter incomptus</name>
    <dbReference type="NCBI Taxonomy" id="1391653"/>
    <lineage>
        <taxon>Bacteria</taxon>
        <taxon>Pseudomonadati</taxon>
        <taxon>Myxococcota</taxon>
        <taxon>Myxococcia</taxon>
        <taxon>Myxococcales</taxon>
        <taxon>Cystobacterineae</taxon>
        <taxon>Vulgatibacteraceae</taxon>
        <taxon>Vulgatibacter</taxon>
    </lineage>
</organism>
<dbReference type="PANTHER" id="PTHR43711:SF31">
    <property type="entry name" value="HISTIDINE KINASE"/>
    <property type="match status" value="1"/>
</dbReference>
<dbReference type="GO" id="GO:0000160">
    <property type="term" value="P:phosphorelay signal transduction system"/>
    <property type="evidence" value="ECO:0007669"/>
    <property type="project" value="UniProtKB-KW"/>
</dbReference>
<evidence type="ECO:0000256" key="4">
    <source>
        <dbReference type="ARBA" id="ARBA00022679"/>
    </source>
</evidence>
<evidence type="ECO:0000256" key="2">
    <source>
        <dbReference type="ARBA" id="ARBA00012438"/>
    </source>
</evidence>
<dbReference type="Pfam" id="PF02518">
    <property type="entry name" value="HATPase_c"/>
    <property type="match status" value="1"/>
</dbReference>
<dbReference type="PRINTS" id="PR00344">
    <property type="entry name" value="BCTRLSENSOR"/>
</dbReference>
<keyword evidence="5 9" id="KW-0418">Kinase</keyword>
<keyword evidence="3" id="KW-0597">Phosphoprotein</keyword>
<evidence type="ECO:0000256" key="5">
    <source>
        <dbReference type="ARBA" id="ARBA00022777"/>
    </source>
</evidence>
<keyword evidence="4" id="KW-0808">Transferase</keyword>
<dbReference type="FunFam" id="3.30.565.10:FF:000006">
    <property type="entry name" value="Sensor histidine kinase WalK"/>
    <property type="match status" value="1"/>
</dbReference>
<comment type="catalytic activity">
    <reaction evidence="1">
        <text>ATP + protein L-histidine = ADP + protein N-phospho-L-histidine.</text>
        <dbReference type="EC" id="2.7.13.3"/>
    </reaction>
</comment>
<evidence type="ECO:0000256" key="6">
    <source>
        <dbReference type="ARBA" id="ARBA00023012"/>
    </source>
</evidence>
<dbReference type="SMART" id="SM00387">
    <property type="entry name" value="HATPase_c"/>
    <property type="match status" value="1"/>
</dbReference>
<dbReference type="Proteomes" id="UP000055590">
    <property type="component" value="Chromosome"/>
</dbReference>
<accession>A0A0K1PGZ4</accession>
<name>A0A0K1PGZ4_9BACT</name>
<keyword evidence="10" id="KW-1185">Reference proteome</keyword>
<gene>
    <name evidence="9" type="ORF">AKJ08_3190</name>
</gene>
<dbReference type="InterPro" id="IPR004358">
    <property type="entry name" value="Sig_transdc_His_kin-like_C"/>
</dbReference>
<dbReference type="CDD" id="cd00075">
    <property type="entry name" value="HATPase"/>
    <property type="match status" value="1"/>
</dbReference>
<dbReference type="EC" id="2.7.13.3" evidence="2"/>
<evidence type="ECO:0000256" key="7">
    <source>
        <dbReference type="SAM" id="MobiDB-lite"/>
    </source>
</evidence>
<evidence type="ECO:0000256" key="1">
    <source>
        <dbReference type="ARBA" id="ARBA00000085"/>
    </source>
</evidence>
<dbReference type="InterPro" id="IPR005467">
    <property type="entry name" value="His_kinase_dom"/>
</dbReference>
<sequence length="192" mass="21412">MNRLNRMVSDLVDMTRIELGRVELDTQTNDLRDLVIEADELFEDASPIHQLVMDLPPEPLMVCCDATRIGQVLNNLISNAIKYSPQGGVVELRAGTEGRWAWVEVEDHGLGIAPKDHLRIFEPFQRVGRKEEIPGVGLGLSAARRLMEAHEGRIEVESALGKGSTFKIRLPLRQKDEGPKGERPGASMDQRP</sequence>
<dbReference type="InterPro" id="IPR050736">
    <property type="entry name" value="Sensor_HK_Regulatory"/>
</dbReference>
<proteinExistence type="predicted"/>
<dbReference type="Gene3D" id="3.30.565.10">
    <property type="entry name" value="Histidine kinase-like ATPase, C-terminal domain"/>
    <property type="match status" value="1"/>
</dbReference>
<dbReference type="InterPro" id="IPR003594">
    <property type="entry name" value="HATPase_dom"/>
</dbReference>
<dbReference type="STRING" id="1391653.AKJ08_3190"/>
<dbReference type="GO" id="GO:0004673">
    <property type="term" value="F:protein histidine kinase activity"/>
    <property type="evidence" value="ECO:0007669"/>
    <property type="project" value="UniProtKB-EC"/>
</dbReference>
<keyword evidence="6" id="KW-0902">Two-component regulatory system</keyword>
<feature type="domain" description="Histidine kinase" evidence="8">
    <location>
        <begin position="1"/>
        <end position="174"/>
    </location>
</feature>
<dbReference type="SUPFAM" id="SSF55874">
    <property type="entry name" value="ATPase domain of HSP90 chaperone/DNA topoisomerase II/histidine kinase"/>
    <property type="match status" value="1"/>
</dbReference>
<feature type="compositionally biased region" description="Basic and acidic residues" evidence="7">
    <location>
        <begin position="173"/>
        <end position="183"/>
    </location>
</feature>
<dbReference type="PROSITE" id="PS50109">
    <property type="entry name" value="HIS_KIN"/>
    <property type="match status" value="1"/>
</dbReference>